<dbReference type="SUPFAM" id="SSF49785">
    <property type="entry name" value="Galactose-binding domain-like"/>
    <property type="match status" value="1"/>
</dbReference>
<evidence type="ECO:0000259" key="4">
    <source>
        <dbReference type="Pfam" id="PF02018"/>
    </source>
</evidence>
<dbReference type="InterPro" id="IPR026444">
    <property type="entry name" value="Secre_tail"/>
</dbReference>
<dbReference type="Pfam" id="PF02018">
    <property type="entry name" value="CBM_4_9"/>
    <property type="match status" value="1"/>
</dbReference>
<organism evidence="6 7">
    <name type="scientific">Olleya sediminilitoris</name>
    <dbReference type="NCBI Taxonomy" id="2795739"/>
    <lineage>
        <taxon>Bacteria</taxon>
        <taxon>Pseudomonadati</taxon>
        <taxon>Bacteroidota</taxon>
        <taxon>Flavobacteriia</taxon>
        <taxon>Flavobacteriales</taxon>
        <taxon>Flavobacteriaceae</taxon>
    </lineage>
</organism>
<dbReference type="InterPro" id="IPR003305">
    <property type="entry name" value="CenC_carb-bd"/>
</dbReference>
<evidence type="ECO:0000256" key="1">
    <source>
        <dbReference type="ARBA" id="ARBA00022729"/>
    </source>
</evidence>
<protein>
    <submittedName>
        <fullName evidence="6">T9SS type A sorting domain-containing protein</fullName>
    </submittedName>
</protein>
<name>A0ABS1WGF0_9FLAO</name>
<keyword evidence="7" id="KW-1185">Reference proteome</keyword>
<evidence type="ECO:0000259" key="5">
    <source>
        <dbReference type="Pfam" id="PF18962"/>
    </source>
</evidence>
<dbReference type="Proteomes" id="UP000605013">
    <property type="component" value="Unassembled WGS sequence"/>
</dbReference>
<feature type="signal peptide" evidence="3">
    <location>
        <begin position="1"/>
        <end position="18"/>
    </location>
</feature>
<feature type="domain" description="Secretion system C-terminal sorting" evidence="5">
    <location>
        <begin position="182"/>
        <end position="251"/>
    </location>
</feature>
<keyword evidence="2" id="KW-0378">Hydrolase</keyword>
<evidence type="ECO:0000256" key="2">
    <source>
        <dbReference type="ARBA" id="ARBA00022801"/>
    </source>
</evidence>
<accession>A0ABS1WGF0</accession>
<keyword evidence="1 3" id="KW-0732">Signal</keyword>
<feature type="domain" description="CBM-cenC" evidence="4">
    <location>
        <begin position="21"/>
        <end position="136"/>
    </location>
</feature>
<dbReference type="Pfam" id="PF18962">
    <property type="entry name" value="Por_Secre_tail"/>
    <property type="match status" value="1"/>
</dbReference>
<dbReference type="RefSeq" id="WP_202998399.1">
    <property type="nucleotide sequence ID" value="NZ_JAEMEF010000001.1"/>
</dbReference>
<reference evidence="6 7" key="1">
    <citation type="submission" date="2020-12" db="EMBL/GenBank/DDBJ databases">
        <title>Olleya sediminilitoris sp. nov., isolated from a tidal flat.</title>
        <authorList>
            <person name="Park S."/>
            <person name="Yoon J.-H."/>
        </authorList>
    </citation>
    <scope>NUCLEOTIDE SEQUENCE [LARGE SCALE GENOMIC DNA]</scope>
    <source>
        <strain evidence="6 7">YSTF-M6</strain>
    </source>
</reference>
<dbReference type="InterPro" id="IPR008979">
    <property type="entry name" value="Galactose-bd-like_sf"/>
</dbReference>
<gene>
    <name evidence="6" type="ORF">JAO71_00140</name>
</gene>
<sequence>MKKLYFFTFLLITSFSFAQQNVTANGGFETFTGTTPDGWTLIDSGIDTDEETTIINEGSKSLKVTVNTGTQGSTDFRQEITVVNALEYTVSVDVYHPSGDNDARARLYVDGYTVYSDPSITDAWQTITTTYTATADEVIEVGLRFYDVTGFDGSSVMYIDNYQVIDPTVLSTDTFKTSDFSIYPNPATTGFVNIKTTNNQPIAVAAYDVLGKQVINTAVTANRLDVSSLTSGVYILKLTQEGATTTKKLVIK</sequence>
<feature type="chain" id="PRO_5045677006" evidence="3">
    <location>
        <begin position="19"/>
        <end position="252"/>
    </location>
</feature>
<dbReference type="NCBIfam" id="TIGR04183">
    <property type="entry name" value="Por_Secre_tail"/>
    <property type="match status" value="1"/>
</dbReference>
<evidence type="ECO:0000313" key="6">
    <source>
        <dbReference type="EMBL" id="MBL7558192.1"/>
    </source>
</evidence>
<comment type="caution">
    <text evidence="6">The sequence shown here is derived from an EMBL/GenBank/DDBJ whole genome shotgun (WGS) entry which is preliminary data.</text>
</comment>
<evidence type="ECO:0000313" key="7">
    <source>
        <dbReference type="Proteomes" id="UP000605013"/>
    </source>
</evidence>
<dbReference type="Gene3D" id="2.60.120.260">
    <property type="entry name" value="Galactose-binding domain-like"/>
    <property type="match status" value="1"/>
</dbReference>
<evidence type="ECO:0000256" key="3">
    <source>
        <dbReference type="SAM" id="SignalP"/>
    </source>
</evidence>
<dbReference type="EMBL" id="JAEMEF010000001">
    <property type="protein sequence ID" value="MBL7558192.1"/>
    <property type="molecule type" value="Genomic_DNA"/>
</dbReference>
<proteinExistence type="predicted"/>